<feature type="domain" description="Cyclin-like" evidence="6">
    <location>
        <begin position="279"/>
        <end position="364"/>
    </location>
</feature>
<dbReference type="InterPro" id="IPR046965">
    <property type="entry name" value="Cyclin_A/B-like"/>
</dbReference>
<protein>
    <recommendedName>
        <fullName evidence="10">Cyclin N-terminal domain-containing protein</fullName>
    </recommendedName>
</protein>
<accession>A0A976FER7</accession>
<dbReference type="Proteomes" id="UP000294530">
    <property type="component" value="Unassembled WGS sequence"/>
</dbReference>
<dbReference type="SMART" id="SM00385">
    <property type="entry name" value="CYCLIN"/>
    <property type="match status" value="2"/>
</dbReference>
<dbReference type="AlphaFoldDB" id="A0A976FER7"/>
<comment type="similarity">
    <text evidence="4">Belongs to the cyclin family.</text>
</comment>
<feature type="region of interest" description="Disordered" evidence="5">
    <location>
        <begin position="34"/>
        <end position="60"/>
    </location>
</feature>
<dbReference type="CDD" id="cd20507">
    <property type="entry name" value="CYCLIN_CCNB1-like_rpt1"/>
    <property type="match status" value="1"/>
</dbReference>
<dbReference type="GO" id="GO:0051301">
    <property type="term" value="P:cell division"/>
    <property type="evidence" value="ECO:0007669"/>
    <property type="project" value="UniProtKB-KW"/>
</dbReference>
<dbReference type="InterPro" id="IPR013763">
    <property type="entry name" value="Cyclin-like_dom"/>
</dbReference>
<evidence type="ECO:0000259" key="6">
    <source>
        <dbReference type="SMART" id="SM00385"/>
    </source>
</evidence>
<dbReference type="Pfam" id="PF00134">
    <property type="entry name" value="Cyclin_N"/>
    <property type="match status" value="1"/>
</dbReference>
<dbReference type="GeneID" id="94351484"/>
<dbReference type="InterPro" id="IPR006671">
    <property type="entry name" value="Cyclin_N"/>
</dbReference>
<comment type="caution">
    <text evidence="8">The sequence shown here is derived from an EMBL/GenBank/DDBJ whole genome shotgun (WGS) entry which is preliminary data.</text>
</comment>
<dbReference type="GO" id="GO:0016538">
    <property type="term" value="F:cyclin-dependent protein serine/threonine kinase regulator activity"/>
    <property type="evidence" value="ECO:0007669"/>
    <property type="project" value="InterPro"/>
</dbReference>
<name>A0A976FER7_BRELC</name>
<evidence type="ECO:0000259" key="7">
    <source>
        <dbReference type="SMART" id="SM01332"/>
    </source>
</evidence>
<feature type="domain" description="Cyclin-like" evidence="6">
    <location>
        <begin position="377"/>
        <end position="460"/>
    </location>
</feature>
<dbReference type="PIRSF" id="PIRSF001771">
    <property type="entry name" value="Cyclin_A_B_D_E"/>
    <property type="match status" value="1"/>
</dbReference>
<gene>
    <name evidence="8" type="ORF">CCR75_007755</name>
</gene>
<dbReference type="KEGG" id="blac:94351484"/>
<dbReference type="OrthoDB" id="5590282at2759"/>
<organism evidence="8 9">
    <name type="scientific">Bremia lactucae</name>
    <name type="common">Lettuce downy mildew</name>
    <dbReference type="NCBI Taxonomy" id="4779"/>
    <lineage>
        <taxon>Eukaryota</taxon>
        <taxon>Sar</taxon>
        <taxon>Stramenopiles</taxon>
        <taxon>Oomycota</taxon>
        <taxon>Peronosporomycetes</taxon>
        <taxon>Peronosporales</taxon>
        <taxon>Peronosporaceae</taxon>
        <taxon>Bremia</taxon>
    </lineage>
</organism>
<dbReference type="InterPro" id="IPR039361">
    <property type="entry name" value="Cyclin"/>
</dbReference>
<evidence type="ECO:0000313" key="8">
    <source>
        <dbReference type="EMBL" id="TDH65422.1"/>
    </source>
</evidence>
<dbReference type="SUPFAM" id="SSF47954">
    <property type="entry name" value="Cyclin-like"/>
    <property type="match status" value="2"/>
</dbReference>
<evidence type="ECO:0000256" key="4">
    <source>
        <dbReference type="RuleBase" id="RU000383"/>
    </source>
</evidence>
<keyword evidence="3" id="KW-0131">Cell cycle</keyword>
<dbReference type="SMART" id="SM01332">
    <property type="entry name" value="Cyclin_C"/>
    <property type="match status" value="1"/>
</dbReference>
<evidence type="ECO:0000256" key="2">
    <source>
        <dbReference type="ARBA" id="ARBA00023127"/>
    </source>
</evidence>
<keyword evidence="1" id="KW-0132">Cell division</keyword>
<evidence type="ECO:0000256" key="5">
    <source>
        <dbReference type="SAM" id="MobiDB-lite"/>
    </source>
</evidence>
<dbReference type="InterPro" id="IPR036915">
    <property type="entry name" value="Cyclin-like_sf"/>
</dbReference>
<dbReference type="FunFam" id="1.10.472.10:FF:000001">
    <property type="entry name" value="G2/mitotic-specific cyclin"/>
    <property type="match status" value="1"/>
</dbReference>
<sequence length="501" mass="56449">MSFVRRSIRINNENEVLTNRDGFRPAKRQIEENAEEAGNAEKHFRLTKQPKTDSNGGIRRTALGDVTNRRSVLGNATNRISIKKSTVSSMSTSLSTAGAVFKKKITAGKRSLRNVNIGSRSLNTANSSKRDLENINESNCFVATANISKRNLDHVSVGCRHAIPAPSVAPILCARGSSSSSITEPMSRSTSSVTLVVNTCETMGQISKLSPKFNIVSPTIEKKEHDIDSKDKNDPTACWQYAEEITKYHLETEKNRRPNGSYMAHQSNINSKMRAILVDWLVDVHYKYGLLSQTLHIAILLIDYFLEKNLSIGRRRLQLVGVTAMFIASKYEDIYPPEAEEFVKITDNAYTREEVFQMEAKMLATIGFRVTFPTAFQFMRRFIKASRTCNDRVEHFAHYVIDRSLQEYKLIKYLPSTIAASAVYVARTQMRDIPAWSSTMEHHSTYSEQSLTSCVNDIKEMLWNAHNGVGKLAKLTAVRRKFSKARFLAVAAEPLAFRKSI</sequence>
<dbReference type="Pfam" id="PF02984">
    <property type="entry name" value="Cyclin_C"/>
    <property type="match status" value="1"/>
</dbReference>
<proteinExistence type="inferred from homology"/>
<dbReference type="Gene3D" id="1.10.472.10">
    <property type="entry name" value="Cyclin-like"/>
    <property type="match status" value="2"/>
</dbReference>
<dbReference type="PANTHER" id="PTHR10177">
    <property type="entry name" value="CYCLINS"/>
    <property type="match status" value="1"/>
</dbReference>
<keyword evidence="2 4" id="KW-0195">Cyclin</keyword>
<keyword evidence="9" id="KW-1185">Reference proteome</keyword>
<feature type="domain" description="Cyclin C-terminal" evidence="7">
    <location>
        <begin position="373"/>
        <end position="496"/>
    </location>
</feature>
<dbReference type="GO" id="GO:0044772">
    <property type="term" value="P:mitotic cell cycle phase transition"/>
    <property type="evidence" value="ECO:0007669"/>
    <property type="project" value="InterPro"/>
</dbReference>
<evidence type="ECO:0008006" key="10">
    <source>
        <dbReference type="Google" id="ProtNLM"/>
    </source>
</evidence>
<evidence type="ECO:0000256" key="1">
    <source>
        <dbReference type="ARBA" id="ARBA00022618"/>
    </source>
</evidence>
<dbReference type="InterPro" id="IPR004367">
    <property type="entry name" value="Cyclin_C-dom"/>
</dbReference>
<dbReference type="RefSeq" id="XP_067814921.1">
    <property type="nucleotide sequence ID" value="XM_067965813.1"/>
</dbReference>
<evidence type="ECO:0000256" key="3">
    <source>
        <dbReference type="ARBA" id="ARBA00023306"/>
    </source>
</evidence>
<reference evidence="8 9" key="1">
    <citation type="journal article" date="2021" name="Genome Biol.">
        <title>AFLAP: assembly-free linkage analysis pipeline using k-mers from genome sequencing data.</title>
        <authorList>
            <person name="Fletcher K."/>
            <person name="Zhang L."/>
            <person name="Gil J."/>
            <person name="Han R."/>
            <person name="Cavanaugh K."/>
            <person name="Michelmore R."/>
        </authorList>
    </citation>
    <scope>NUCLEOTIDE SEQUENCE [LARGE SCALE GENOMIC DNA]</scope>
    <source>
        <strain evidence="8 9">SF5</strain>
    </source>
</reference>
<dbReference type="EMBL" id="SHOA02000001">
    <property type="protein sequence ID" value="TDH65422.1"/>
    <property type="molecule type" value="Genomic_DNA"/>
</dbReference>
<evidence type="ECO:0000313" key="9">
    <source>
        <dbReference type="Proteomes" id="UP000294530"/>
    </source>
</evidence>